<dbReference type="InterPro" id="IPR043504">
    <property type="entry name" value="Peptidase_S1_PA_chymotrypsin"/>
</dbReference>
<keyword evidence="4" id="KW-0572">Peptidoglycan-anchor</keyword>
<dbReference type="GO" id="GO:0004252">
    <property type="term" value="F:serine-type endopeptidase activity"/>
    <property type="evidence" value="ECO:0007669"/>
    <property type="project" value="InterPro"/>
</dbReference>
<name>A0A6N9YQI5_9ACTN</name>
<dbReference type="Gene3D" id="2.60.40.10">
    <property type="entry name" value="Immunoglobulins"/>
    <property type="match status" value="2"/>
</dbReference>
<keyword evidence="2" id="KW-0964">Secreted</keyword>
<organism evidence="9 10">
    <name type="scientific">Phytoactinopolyspora alkaliphila</name>
    <dbReference type="NCBI Taxonomy" id="1783498"/>
    <lineage>
        <taxon>Bacteria</taxon>
        <taxon>Bacillati</taxon>
        <taxon>Actinomycetota</taxon>
        <taxon>Actinomycetes</taxon>
        <taxon>Jiangellales</taxon>
        <taxon>Jiangellaceae</taxon>
        <taxon>Phytoactinopolyspora</taxon>
    </lineage>
</organism>
<evidence type="ECO:0000256" key="1">
    <source>
        <dbReference type="ARBA" id="ARBA00022512"/>
    </source>
</evidence>
<dbReference type="NCBIfam" id="TIGR01167">
    <property type="entry name" value="LPXTG_anchor"/>
    <property type="match status" value="1"/>
</dbReference>
<dbReference type="SUPFAM" id="SSF50494">
    <property type="entry name" value="Trypsin-like serine proteases"/>
    <property type="match status" value="1"/>
</dbReference>
<accession>A0A6N9YQI5</accession>
<evidence type="ECO:0000313" key="10">
    <source>
        <dbReference type="Proteomes" id="UP000469185"/>
    </source>
</evidence>
<feature type="region of interest" description="Disordered" evidence="5">
    <location>
        <begin position="496"/>
        <end position="521"/>
    </location>
</feature>
<dbReference type="InterPro" id="IPR019931">
    <property type="entry name" value="LPXTG_anchor"/>
</dbReference>
<dbReference type="AlphaFoldDB" id="A0A6N9YQI5"/>
<dbReference type="GO" id="GO:0005975">
    <property type="term" value="P:carbohydrate metabolic process"/>
    <property type="evidence" value="ECO:0007669"/>
    <property type="project" value="UniProtKB-ARBA"/>
</dbReference>
<dbReference type="InterPro" id="IPR035070">
    <property type="entry name" value="Streptogrisin_prodomain"/>
</dbReference>
<dbReference type="RefSeq" id="WP_163820049.1">
    <property type="nucleotide sequence ID" value="NZ_JAAGOB010000010.1"/>
</dbReference>
<evidence type="ECO:0000256" key="5">
    <source>
        <dbReference type="SAM" id="MobiDB-lite"/>
    </source>
</evidence>
<keyword evidence="1" id="KW-0134">Cell wall</keyword>
<keyword evidence="6" id="KW-0472">Membrane</keyword>
<keyword evidence="10" id="KW-1185">Reference proteome</keyword>
<dbReference type="CDD" id="cd21112">
    <property type="entry name" value="alphaLP-like"/>
    <property type="match status" value="1"/>
</dbReference>
<feature type="compositionally biased region" description="Polar residues" evidence="5">
    <location>
        <begin position="498"/>
        <end position="509"/>
    </location>
</feature>
<evidence type="ECO:0000256" key="2">
    <source>
        <dbReference type="ARBA" id="ARBA00022525"/>
    </source>
</evidence>
<protein>
    <submittedName>
        <fullName evidence="9">LPXTG cell wall anchor domain-containing protein</fullName>
    </submittedName>
</protein>
<gene>
    <name evidence="9" type="ORF">G1H11_18400</name>
</gene>
<reference evidence="9 10" key="1">
    <citation type="submission" date="2020-02" db="EMBL/GenBank/DDBJ databases">
        <authorList>
            <person name="Li X.-J."/>
            <person name="Feng X.-M."/>
        </authorList>
    </citation>
    <scope>NUCLEOTIDE SEQUENCE [LARGE SCALE GENOMIC DNA]</scope>
    <source>
        <strain evidence="9 10">CGMCC 4.7225</strain>
    </source>
</reference>
<dbReference type="InterPro" id="IPR009003">
    <property type="entry name" value="Peptidase_S1_PA"/>
</dbReference>
<proteinExistence type="predicted"/>
<feature type="domain" description="Gram-positive cocci surface proteins LPxTG" evidence="8">
    <location>
        <begin position="715"/>
        <end position="751"/>
    </location>
</feature>
<dbReference type="PROSITE" id="PS50847">
    <property type="entry name" value="GRAM_POS_ANCHORING"/>
    <property type="match status" value="1"/>
</dbReference>
<feature type="signal peptide" evidence="7">
    <location>
        <begin position="1"/>
        <end position="38"/>
    </location>
</feature>
<feature type="transmembrane region" description="Helical" evidence="6">
    <location>
        <begin position="723"/>
        <end position="742"/>
    </location>
</feature>
<keyword evidence="6" id="KW-0812">Transmembrane</keyword>
<evidence type="ECO:0000256" key="7">
    <source>
        <dbReference type="SAM" id="SignalP"/>
    </source>
</evidence>
<dbReference type="InterPro" id="IPR013783">
    <property type="entry name" value="Ig-like_fold"/>
</dbReference>
<dbReference type="Gene3D" id="2.40.10.10">
    <property type="entry name" value="Trypsin-like serine proteases"/>
    <property type="match status" value="2"/>
</dbReference>
<sequence>MSNSVYRFRRGAKRAAGFVAAASLVGGGVVATAGAAYADEDTPAATIETFNAEDFSAQAAELPGGLKDAIQRDLGISAEQYLANAETAKVAADVAATLSADGVGVEGVSIDGQDVTIYVSAEADVDAALAVGANVEVGKPESGDYSDYEFEAKADHKGGYGYAIPTDETYTGAYRCSVGFSGFAPNGDDRFLTAGHCGLDKSYTEFEGPVHHIDLDEPIWDTDEWFFEDFPGPGLGELVSGTFKFGVDVHHDGGLIDVTEGDWEGVPQVAGWGGGSGNPDADSVTVYDSIDAVVGAQACKSGATSGWSCGEISDAEVTVEFTTGETITGFVFDACMLGGDSGGSIVVGNYALGVNSGSNFDDCDDDGFGIGYAVSGGDYNATDLYGAEWELNVEVNVPSVDDEALVGESGTVLSGSVEAAGVNHTVDVTVEGVGDFEATVDADGDFAVTIDEQLEVGTEYTYVAQAFYGNYSSSAEAPGTFTVVEGEPEPEVAELEITSPSDGQTTSNARPPFEGTGEPGAEVTLSVGDDEFGAATITDEGAWEIKPDSDLPRGERFDATVTQVAGEDVQTATVSDLGIRLPEVTITAPEDGAEVSGDVVFEGTSFPGAEVGLYLEGEISASDDAAPALGAASDEFAATDEDEDYTAWEGDFEIDEDGNWSFTPDEALEDGEYTLTAMAVLPDGDAELSESEASVTFTVTTGGNGGDNGDDDEDLPDTGSSSLPMILIGVGLLAAGGGALALRARRNTSNV</sequence>
<dbReference type="PROSITE" id="PS00134">
    <property type="entry name" value="TRYPSIN_HIS"/>
    <property type="match status" value="1"/>
</dbReference>
<dbReference type="Gene3D" id="3.30.300.50">
    <property type="match status" value="1"/>
</dbReference>
<dbReference type="Proteomes" id="UP000469185">
    <property type="component" value="Unassembled WGS sequence"/>
</dbReference>
<dbReference type="Gene3D" id="3.30.420.430">
    <property type="match status" value="1"/>
</dbReference>
<evidence type="ECO:0000313" key="9">
    <source>
        <dbReference type="EMBL" id="NED97273.1"/>
    </source>
</evidence>
<comment type="caution">
    <text evidence="9">The sequence shown here is derived from an EMBL/GenBank/DDBJ whole genome shotgun (WGS) entry which is preliminary data.</text>
</comment>
<dbReference type="PROSITE" id="PS00135">
    <property type="entry name" value="TRYPSIN_SER"/>
    <property type="match status" value="1"/>
</dbReference>
<dbReference type="GO" id="GO:0006508">
    <property type="term" value="P:proteolysis"/>
    <property type="evidence" value="ECO:0007669"/>
    <property type="project" value="InterPro"/>
</dbReference>
<dbReference type="InterPro" id="IPR033116">
    <property type="entry name" value="TRYPSIN_SER"/>
</dbReference>
<dbReference type="EMBL" id="JAAGOB010000010">
    <property type="protein sequence ID" value="NED97273.1"/>
    <property type="molecule type" value="Genomic_DNA"/>
</dbReference>
<evidence type="ECO:0000256" key="3">
    <source>
        <dbReference type="ARBA" id="ARBA00022729"/>
    </source>
</evidence>
<keyword evidence="6" id="KW-1133">Transmembrane helix</keyword>
<feature type="chain" id="PRO_5026925855" evidence="7">
    <location>
        <begin position="39"/>
        <end position="751"/>
    </location>
</feature>
<dbReference type="InterPro" id="IPR018114">
    <property type="entry name" value="TRYPSIN_HIS"/>
</dbReference>
<evidence type="ECO:0000256" key="4">
    <source>
        <dbReference type="ARBA" id="ARBA00023088"/>
    </source>
</evidence>
<feature type="region of interest" description="Disordered" evidence="5">
    <location>
        <begin position="698"/>
        <end position="720"/>
    </location>
</feature>
<evidence type="ECO:0000256" key="6">
    <source>
        <dbReference type="SAM" id="Phobius"/>
    </source>
</evidence>
<evidence type="ECO:0000259" key="8">
    <source>
        <dbReference type="PROSITE" id="PS50847"/>
    </source>
</evidence>
<keyword evidence="3 7" id="KW-0732">Signal</keyword>